<gene>
    <name evidence="2" type="ORF">SAMN05421856_1033</name>
</gene>
<keyword evidence="3" id="KW-1185">Reference proteome</keyword>
<evidence type="ECO:0000313" key="3">
    <source>
        <dbReference type="Proteomes" id="UP000199450"/>
    </source>
</evidence>
<dbReference type="OrthoDB" id="7432683at2"/>
<proteinExistence type="inferred from homology"/>
<keyword evidence="1" id="KW-0472">Membrane</keyword>
<dbReference type="AlphaFoldDB" id="A0A1H7Y1K3"/>
<evidence type="ECO:0000256" key="1">
    <source>
        <dbReference type="PROSITE-ProRule" id="PRU01360"/>
    </source>
</evidence>
<comment type="subcellular location">
    <subcellularLocation>
        <location evidence="1">Cell outer membrane</location>
        <topology evidence="1">Multi-pass membrane protein</topology>
    </subcellularLocation>
</comment>
<dbReference type="GO" id="GO:0009279">
    <property type="term" value="C:cell outer membrane"/>
    <property type="evidence" value="ECO:0007669"/>
    <property type="project" value="UniProtKB-SubCell"/>
</dbReference>
<accession>A0A1H7Y1K3</accession>
<protein>
    <submittedName>
        <fullName evidence="2">TonB-dependent Receptor Plug Domain</fullName>
    </submittedName>
</protein>
<dbReference type="EMBL" id="FOBV01000003">
    <property type="protein sequence ID" value="SEM40042.1"/>
    <property type="molecule type" value="Genomic_DNA"/>
</dbReference>
<sequence>MKLIIPTPCHENWDAMSPDEKGRFCSVCTKTVRDFSGSSDEEIVEAFSGNPENVCGHFKASQLNRDLSFSYINSLLTKFAIGFIVTAGGFVSVQAQQCEPKPDTLKQPRLKGKVVSPAVQDSVRRQNMVLGGMHAQTIRSNPPLYVMDGKIISEEQLKKIDSHLIKSVQVLKGEAAIEKYGDKGKNGVIVMTRKRNR</sequence>
<evidence type="ECO:0000313" key="2">
    <source>
        <dbReference type="EMBL" id="SEM40042.1"/>
    </source>
</evidence>
<dbReference type="Proteomes" id="UP000199450">
    <property type="component" value="Unassembled WGS sequence"/>
</dbReference>
<dbReference type="Gene3D" id="2.170.130.10">
    <property type="entry name" value="TonB-dependent receptor, plug domain"/>
    <property type="match status" value="1"/>
</dbReference>
<organism evidence="2 3">
    <name type="scientific">Chryseobacterium taichungense</name>
    <dbReference type="NCBI Taxonomy" id="295069"/>
    <lineage>
        <taxon>Bacteria</taxon>
        <taxon>Pseudomonadati</taxon>
        <taxon>Bacteroidota</taxon>
        <taxon>Flavobacteriia</taxon>
        <taxon>Flavobacteriales</taxon>
        <taxon>Weeksellaceae</taxon>
        <taxon>Chryseobacterium group</taxon>
        <taxon>Chryseobacterium</taxon>
    </lineage>
</organism>
<reference evidence="3" key="1">
    <citation type="submission" date="2016-10" db="EMBL/GenBank/DDBJ databases">
        <authorList>
            <person name="Varghese N."/>
            <person name="Submissions S."/>
        </authorList>
    </citation>
    <scope>NUCLEOTIDE SEQUENCE [LARGE SCALE GENOMIC DNA]</scope>
    <source>
        <strain evidence="3">DSM 17453</strain>
    </source>
</reference>
<name>A0A1H7Y1K3_9FLAO</name>
<keyword evidence="1" id="KW-0812">Transmembrane</keyword>
<dbReference type="SUPFAM" id="SSF56935">
    <property type="entry name" value="Porins"/>
    <property type="match status" value="1"/>
</dbReference>
<dbReference type="InterPro" id="IPR039426">
    <property type="entry name" value="TonB-dep_rcpt-like"/>
</dbReference>
<keyword evidence="1" id="KW-1134">Transmembrane beta strand</keyword>
<keyword evidence="2" id="KW-0675">Receptor</keyword>
<keyword evidence="1" id="KW-0813">Transport</keyword>
<dbReference type="PROSITE" id="PS52016">
    <property type="entry name" value="TONB_DEPENDENT_REC_3"/>
    <property type="match status" value="1"/>
</dbReference>
<dbReference type="InterPro" id="IPR037066">
    <property type="entry name" value="Plug_dom_sf"/>
</dbReference>
<keyword evidence="1" id="KW-0998">Cell outer membrane</keyword>
<comment type="similarity">
    <text evidence="1">Belongs to the TonB-dependent receptor family.</text>
</comment>
<dbReference type="STRING" id="295069.SAMN05421856_1033"/>
<dbReference type="RefSeq" id="WP_143052652.1">
    <property type="nucleotide sequence ID" value="NZ_FOBV01000003.1"/>
</dbReference>